<comment type="caution">
    <text evidence="1">The sequence shown here is derived from an EMBL/GenBank/DDBJ whole genome shotgun (WGS) entry which is preliminary data.</text>
</comment>
<name>A0AAD1U8S6_EUPCR</name>
<evidence type="ECO:0000313" key="2">
    <source>
        <dbReference type="Proteomes" id="UP001295684"/>
    </source>
</evidence>
<protein>
    <submittedName>
        <fullName evidence="1">Uncharacterized protein</fullName>
    </submittedName>
</protein>
<dbReference type="AlphaFoldDB" id="A0AAD1U8S6"/>
<proteinExistence type="predicted"/>
<reference evidence="1" key="1">
    <citation type="submission" date="2023-07" db="EMBL/GenBank/DDBJ databases">
        <authorList>
            <consortium name="AG Swart"/>
            <person name="Singh M."/>
            <person name="Singh A."/>
            <person name="Seah K."/>
            <person name="Emmerich C."/>
        </authorList>
    </citation>
    <scope>NUCLEOTIDE SEQUENCE</scope>
    <source>
        <strain evidence="1">DP1</strain>
    </source>
</reference>
<keyword evidence="2" id="KW-1185">Reference proteome</keyword>
<evidence type="ECO:0000313" key="1">
    <source>
        <dbReference type="EMBL" id="CAI2364510.1"/>
    </source>
</evidence>
<gene>
    <name evidence="1" type="ORF">ECRASSUSDP1_LOCUS5854</name>
</gene>
<accession>A0AAD1U8S6</accession>
<dbReference type="EMBL" id="CAMPGE010005663">
    <property type="protein sequence ID" value="CAI2364510.1"/>
    <property type="molecule type" value="Genomic_DNA"/>
</dbReference>
<organism evidence="1 2">
    <name type="scientific">Euplotes crassus</name>
    <dbReference type="NCBI Taxonomy" id="5936"/>
    <lineage>
        <taxon>Eukaryota</taxon>
        <taxon>Sar</taxon>
        <taxon>Alveolata</taxon>
        <taxon>Ciliophora</taxon>
        <taxon>Intramacronucleata</taxon>
        <taxon>Spirotrichea</taxon>
        <taxon>Hypotrichia</taxon>
        <taxon>Euplotida</taxon>
        <taxon>Euplotidae</taxon>
        <taxon>Moneuplotes</taxon>
    </lineage>
</organism>
<dbReference type="Proteomes" id="UP001295684">
    <property type="component" value="Unassembled WGS sequence"/>
</dbReference>
<sequence>MENYSQNERNRKVQCLIDEIITLADEVHAGYEEQIGVTQAFNSKQDIILAGLRSLNKYHMSKEDKLEYIDNYSSFRESCDESISSINIYDLSDLETGQFTLCSGDSHIMINQYEDIQAIGEEDDSKLQWRRTRIVYQENKKDPVGMEVYFLRCLPKENLILRIHECSKKSVPIDQLEIAMTKSTLGEIIDFMNKKSIGYCMWKCKDQRAKNGKSIMEELRICYSDQLKDPSSSLFSSKFSSEGSSFLASQERSQVFQELSVEEESNPESSPVPLEYEFCRYRFINQHCTYRCIDNKNFAQRVKDAVIGIIVPENHQSDQTSHVYIRFQVPDLQEVEMMIIQNNGATEEALDVMKQFYLEQCYSCADLEMYLDSDSIFFALLEKAKIGDQEQVIHLFSIAD</sequence>